<evidence type="ECO:0000313" key="3">
    <source>
        <dbReference type="Proteomes" id="UP000591844"/>
    </source>
</evidence>
<gene>
    <name evidence="2" type="ORF">C5469_12770</name>
</gene>
<dbReference type="Proteomes" id="UP000591844">
    <property type="component" value="Unassembled WGS sequence"/>
</dbReference>
<sequence length="69" mass="7818">MAGLTKEQRAERDAIKQKERPDNLTSVEPVEVVIHMTRNVPSFADGPTEADVHPEEVECWIDDGWQVSE</sequence>
<evidence type="ECO:0000256" key="1">
    <source>
        <dbReference type="SAM" id="MobiDB-lite"/>
    </source>
</evidence>
<feature type="region of interest" description="Disordered" evidence="1">
    <location>
        <begin position="1"/>
        <end position="28"/>
    </location>
</feature>
<feature type="compositionally biased region" description="Basic and acidic residues" evidence="1">
    <location>
        <begin position="1"/>
        <end position="22"/>
    </location>
</feature>
<comment type="caution">
    <text evidence="2">The sequence shown here is derived from an EMBL/GenBank/DDBJ whole genome shotgun (WGS) entry which is preliminary data.</text>
</comment>
<keyword evidence="3" id="KW-1185">Reference proteome</keyword>
<proteinExistence type="predicted"/>
<evidence type="ECO:0000313" key="2">
    <source>
        <dbReference type="EMBL" id="NHB92968.1"/>
    </source>
</evidence>
<accession>A0A7X5QEK8</accession>
<organism evidence="2 3">
    <name type="scientific">Photorhabdus cinerea</name>
    <dbReference type="NCBI Taxonomy" id="471575"/>
    <lineage>
        <taxon>Bacteria</taxon>
        <taxon>Pseudomonadati</taxon>
        <taxon>Pseudomonadota</taxon>
        <taxon>Gammaproteobacteria</taxon>
        <taxon>Enterobacterales</taxon>
        <taxon>Morganellaceae</taxon>
        <taxon>Photorhabdus</taxon>
    </lineage>
</organism>
<protein>
    <submittedName>
        <fullName evidence="2">Uncharacterized protein</fullName>
    </submittedName>
</protein>
<dbReference type="RefSeq" id="WP_166306961.1">
    <property type="nucleotide sequence ID" value="NZ_CAWPIB010000011.1"/>
</dbReference>
<name>A0A7X5QEK8_9GAMM</name>
<reference evidence="2 3" key="1">
    <citation type="submission" date="2018-02" db="EMBL/GenBank/DDBJ databases">
        <authorList>
            <person name="Machado R.A."/>
        </authorList>
    </citation>
    <scope>NUCLEOTIDE SEQUENCE [LARGE SCALE GENOMIC DNA]</scope>
    <source>
        <strain evidence="2 3">DSM 19724</strain>
    </source>
</reference>
<dbReference type="AlphaFoldDB" id="A0A7X5QEK8"/>
<dbReference type="EMBL" id="PUJW01000011">
    <property type="protein sequence ID" value="NHB92968.1"/>
    <property type="molecule type" value="Genomic_DNA"/>
</dbReference>